<dbReference type="Pfam" id="PF05368">
    <property type="entry name" value="NmrA"/>
    <property type="match status" value="1"/>
</dbReference>
<sequence>MPKRIAVAGATGDVGLTIVSAFLSNGYTVTALTRQGPNNSSRLPRHDDLQVVEVDYTSVPSMTRALKDTFMVVSTLTTAFVGDQIPLIDAAVAAGVKRFIPSEYGSDVYNAKRNALPVFAGKVKTHEHLKKVAAANPDFSYTIICCGPFLDWSFNGSVLNVPEHSAVVYNGGNVRYSTANLDSVGRAVVNVVRKFDDTANRPVYIQDAIVTQNEMIQYAKDKDGKEWDLVHKSTDDMYDAAMKELAKGNTDFATMMGFIFSAGFGEGYGLDFSDHLDNELLGIEGLTKDGVRAVVERYLK</sequence>
<evidence type="ECO:0000259" key="3">
    <source>
        <dbReference type="Pfam" id="PF05368"/>
    </source>
</evidence>
<dbReference type="Proteomes" id="UP000053342">
    <property type="component" value="Unassembled WGS sequence"/>
</dbReference>
<dbReference type="EMBL" id="KN847338">
    <property type="protein sequence ID" value="KIW40316.1"/>
    <property type="molecule type" value="Genomic_DNA"/>
</dbReference>
<dbReference type="GO" id="GO:0016491">
    <property type="term" value="F:oxidoreductase activity"/>
    <property type="evidence" value="ECO:0007669"/>
    <property type="project" value="UniProtKB-KW"/>
</dbReference>
<dbReference type="CDD" id="cd05259">
    <property type="entry name" value="PCBER_SDR_a"/>
    <property type="match status" value="1"/>
</dbReference>
<dbReference type="RefSeq" id="XP_016260532.1">
    <property type="nucleotide sequence ID" value="XM_016408778.1"/>
</dbReference>
<reference evidence="4 5" key="1">
    <citation type="submission" date="2015-01" db="EMBL/GenBank/DDBJ databases">
        <title>The Genome Sequence of Exophiala oligosperma CBS72588.</title>
        <authorList>
            <consortium name="The Broad Institute Genomics Platform"/>
            <person name="Cuomo C."/>
            <person name="de Hoog S."/>
            <person name="Gorbushina A."/>
            <person name="Stielow B."/>
            <person name="Teixiera M."/>
            <person name="Abouelleil A."/>
            <person name="Chapman S.B."/>
            <person name="Priest M."/>
            <person name="Young S.K."/>
            <person name="Wortman J."/>
            <person name="Nusbaum C."/>
            <person name="Birren B."/>
        </authorList>
    </citation>
    <scope>NUCLEOTIDE SEQUENCE [LARGE SCALE GENOMIC DNA]</scope>
    <source>
        <strain evidence="4 5">CBS 72588</strain>
    </source>
</reference>
<dbReference type="InterPro" id="IPR045312">
    <property type="entry name" value="PCBER-like"/>
</dbReference>
<keyword evidence="2" id="KW-0560">Oxidoreductase</keyword>
<dbReference type="InterPro" id="IPR051609">
    <property type="entry name" value="NmrA/Isoflavone_reductase-like"/>
</dbReference>
<dbReference type="Gene3D" id="3.90.25.10">
    <property type="entry name" value="UDP-galactose 4-epimerase, domain 1"/>
    <property type="match status" value="1"/>
</dbReference>
<protein>
    <recommendedName>
        <fullName evidence="3">NmrA-like domain-containing protein</fullName>
    </recommendedName>
</protein>
<organism evidence="4 5">
    <name type="scientific">Exophiala oligosperma</name>
    <dbReference type="NCBI Taxonomy" id="215243"/>
    <lineage>
        <taxon>Eukaryota</taxon>
        <taxon>Fungi</taxon>
        <taxon>Dikarya</taxon>
        <taxon>Ascomycota</taxon>
        <taxon>Pezizomycotina</taxon>
        <taxon>Eurotiomycetes</taxon>
        <taxon>Chaetothyriomycetidae</taxon>
        <taxon>Chaetothyriales</taxon>
        <taxon>Herpotrichiellaceae</taxon>
        <taxon>Exophiala</taxon>
    </lineage>
</organism>
<dbReference type="GeneID" id="27359597"/>
<accession>A0A0D2AJK0</accession>
<evidence type="ECO:0000313" key="5">
    <source>
        <dbReference type="Proteomes" id="UP000053342"/>
    </source>
</evidence>
<dbReference type="PANTHER" id="PTHR47706">
    <property type="entry name" value="NMRA-LIKE FAMILY PROTEIN"/>
    <property type="match status" value="1"/>
</dbReference>
<dbReference type="Gene3D" id="3.40.50.720">
    <property type="entry name" value="NAD(P)-binding Rossmann-like Domain"/>
    <property type="match status" value="1"/>
</dbReference>
<proteinExistence type="predicted"/>
<evidence type="ECO:0000256" key="2">
    <source>
        <dbReference type="ARBA" id="ARBA00023002"/>
    </source>
</evidence>
<dbReference type="PANTHER" id="PTHR47706:SF1">
    <property type="entry name" value="CIPA-LIKE, PUTATIVE (AFU_ORTHOLOGUE AFUA_1G12460)-RELATED"/>
    <property type="match status" value="1"/>
</dbReference>
<evidence type="ECO:0000313" key="4">
    <source>
        <dbReference type="EMBL" id="KIW40316.1"/>
    </source>
</evidence>
<keyword evidence="1" id="KW-0521">NADP</keyword>
<gene>
    <name evidence="4" type="ORF">PV06_07523</name>
</gene>
<dbReference type="InterPro" id="IPR008030">
    <property type="entry name" value="NmrA-like"/>
</dbReference>
<dbReference type="VEuPathDB" id="FungiDB:PV06_07523"/>
<keyword evidence="5" id="KW-1185">Reference proteome</keyword>
<dbReference type="InterPro" id="IPR036291">
    <property type="entry name" value="NAD(P)-bd_dom_sf"/>
</dbReference>
<name>A0A0D2AJK0_9EURO</name>
<dbReference type="OrthoDB" id="9974981at2759"/>
<dbReference type="STRING" id="215243.A0A0D2AJK0"/>
<dbReference type="SUPFAM" id="SSF51735">
    <property type="entry name" value="NAD(P)-binding Rossmann-fold domains"/>
    <property type="match status" value="1"/>
</dbReference>
<dbReference type="HOGENOM" id="CLU_044876_3_2_1"/>
<feature type="domain" description="NmrA-like" evidence="3">
    <location>
        <begin position="3"/>
        <end position="227"/>
    </location>
</feature>
<evidence type="ECO:0000256" key="1">
    <source>
        <dbReference type="ARBA" id="ARBA00022857"/>
    </source>
</evidence>
<dbReference type="AlphaFoldDB" id="A0A0D2AJK0"/>